<reference evidence="3" key="3">
    <citation type="submission" date="2021-02" db="UniProtKB">
        <authorList>
            <consortium name="EnsemblMetazoa"/>
        </authorList>
    </citation>
    <scope>IDENTIFICATION</scope>
    <source>
        <strain evidence="3">USDA</strain>
    </source>
</reference>
<evidence type="ECO:0000256" key="1">
    <source>
        <dbReference type="SAM" id="MobiDB-lite"/>
    </source>
</evidence>
<dbReference type="VEuPathDB" id="VectorBase:PHUM064130"/>
<dbReference type="GeneID" id="8231035"/>
<dbReference type="EnsemblMetazoa" id="PHUM064130-RA">
    <property type="protein sequence ID" value="PHUM064130-PA"/>
    <property type="gene ID" value="PHUM064130"/>
</dbReference>
<name>E0VBL1_PEDHC</name>
<organism>
    <name type="scientific">Pediculus humanus subsp. corporis</name>
    <name type="common">Body louse</name>
    <dbReference type="NCBI Taxonomy" id="121224"/>
    <lineage>
        <taxon>Eukaryota</taxon>
        <taxon>Metazoa</taxon>
        <taxon>Ecdysozoa</taxon>
        <taxon>Arthropoda</taxon>
        <taxon>Hexapoda</taxon>
        <taxon>Insecta</taxon>
        <taxon>Pterygota</taxon>
        <taxon>Neoptera</taxon>
        <taxon>Paraneoptera</taxon>
        <taxon>Psocodea</taxon>
        <taxon>Troctomorpha</taxon>
        <taxon>Phthiraptera</taxon>
        <taxon>Anoplura</taxon>
        <taxon>Pediculidae</taxon>
        <taxon>Pediculus</taxon>
    </lineage>
</organism>
<dbReference type="OrthoDB" id="7385188at2759"/>
<evidence type="ECO:0000313" key="4">
    <source>
        <dbReference type="Proteomes" id="UP000009046"/>
    </source>
</evidence>
<proteinExistence type="predicted"/>
<sequence>MRVEINGNLHFSYAEKSPGKINGIHVISEEPYHIIQPPNRCPEGTKPDATGKCRTVWSLNLLPKQNKHDDNKKMEGIHNRRNF</sequence>
<reference evidence="2" key="1">
    <citation type="submission" date="2007-04" db="EMBL/GenBank/DDBJ databases">
        <title>Annotation of Pediculus humanus corporis strain USDA.</title>
        <authorList>
            <person name="Kirkness E."/>
            <person name="Hannick L."/>
            <person name="Hass B."/>
            <person name="Bruggner R."/>
            <person name="Lawson D."/>
            <person name="Bidwell S."/>
            <person name="Joardar V."/>
            <person name="Caler E."/>
            <person name="Walenz B."/>
            <person name="Inman J."/>
            <person name="Schobel S."/>
            <person name="Galinsky K."/>
            <person name="Amedeo P."/>
            <person name="Strausberg R."/>
        </authorList>
    </citation>
    <scope>NUCLEOTIDE SEQUENCE</scope>
    <source>
        <strain evidence="2">USDA</strain>
    </source>
</reference>
<dbReference type="HOGENOM" id="CLU_2545339_0_0_1"/>
<evidence type="ECO:0000313" key="2">
    <source>
        <dbReference type="EMBL" id="EEB10767.1"/>
    </source>
</evidence>
<evidence type="ECO:0000313" key="3">
    <source>
        <dbReference type="EnsemblMetazoa" id="PHUM064130-PA"/>
    </source>
</evidence>
<protein>
    <submittedName>
        <fullName evidence="2 3">Uncharacterized protein</fullName>
    </submittedName>
</protein>
<feature type="region of interest" description="Disordered" evidence="1">
    <location>
        <begin position="64"/>
        <end position="83"/>
    </location>
</feature>
<dbReference type="RefSeq" id="XP_002423505.1">
    <property type="nucleotide sequence ID" value="XM_002423460.1"/>
</dbReference>
<reference evidence="2" key="2">
    <citation type="submission" date="2007-04" db="EMBL/GenBank/DDBJ databases">
        <title>The genome of the human body louse.</title>
        <authorList>
            <consortium name="The Human Body Louse Genome Consortium"/>
            <person name="Kirkness E."/>
            <person name="Walenz B."/>
            <person name="Hass B."/>
            <person name="Bruggner R."/>
            <person name="Strausberg R."/>
        </authorList>
    </citation>
    <scope>NUCLEOTIDE SEQUENCE</scope>
    <source>
        <strain evidence="2">USDA</strain>
    </source>
</reference>
<feature type="compositionally biased region" description="Basic and acidic residues" evidence="1">
    <location>
        <begin position="66"/>
        <end position="83"/>
    </location>
</feature>
<dbReference type="InParanoid" id="E0VBL1"/>
<dbReference type="CTD" id="8231035"/>
<keyword evidence="4" id="KW-1185">Reference proteome</keyword>
<dbReference type="EMBL" id="AAZO01000751">
    <property type="status" value="NOT_ANNOTATED_CDS"/>
    <property type="molecule type" value="Genomic_DNA"/>
</dbReference>
<accession>E0VBL1</accession>
<dbReference type="KEGG" id="phu:Phum_PHUM064130"/>
<dbReference type="AlphaFoldDB" id="E0VBL1"/>
<dbReference type="EMBL" id="DS235032">
    <property type="protein sequence ID" value="EEB10767.1"/>
    <property type="molecule type" value="Genomic_DNA"/>
</dbReference>
<dbReference type="Proteomes" id="UP000009046">
    <property type="component" value="Unassembled WGS sequence"/>
</dbReference>
<gene>
    <name evidence="3" type="primary">8231035</name>
    <name evidence="2" type="ORF">Phum_PHUM064130</name>
</gene>